<dbReference type="InterPro" id="IPR013785">
    <property type="entry name" value="Aldolase_TIM"/>
</dbReference>
<keyword evidence="10" id="KW-1185">Reference proteome</keyword>
<evidence type="ECO:0000256" key="4">
    <source>
        <dbReference type="ARBA" id="ARBA00022963"/>
    </source>
</evidence>
<dbReference type="EMBL" id="CP042437">
    <property type="protein sequence ID" value="QEC78638.1"/>
    <property type="molecule type" value="Genomic_DNA"/>
</dbReference>
<evidence type="ECO:0000313" key="9">
    <source>
        <dbReference type="EMBL" id="QEC78638.1"/>
    </source>
</evidence>
<name>A0A5B8W8R4_9SPHI</name>
<dbReference type="EC" id="3.2.1.46" evidence="2"/>
<dbReference type="RefSeq" id="WP_147057472.1">
    <property type="nucleotide sequence ID" value="NZ_CP042437.1"/>
</dbReference>
<dbReference type="PRINTS" id="PR00850">
    <property type="entry name" value="GLHYDRLASE59"/>
</dbReference>
<dbReference type="PANTHER" id="PTHR15172">
    <property type="entry name" value="GALACTOCEREBROSIDASE"/>
    <property type="match status" value="1"/>
</dbReference>
<evidence type="ECO:0000256" key="5">
    <source>
        <dbReference type="ARBA" id="ARBA00033098"/>
    </source>
</evidence>
<dbReference type="InterPro" id="IPR001286">
    <property type="entry name" value="Glyco_hydro_59"/>
</dbReference>
<dbReference type="InterPro" id="IPR049161">
    <property type="entry name" value="GH59_cat"/>
</dbReference>
<proteinExistence type="inferred from homology"/>
<dbReference type="InterPro" id="IPR017853">
    <property type="entry name" value="GH"/>
</dbReference>
<evidence type="ECO:0000256" key="3">
    <source>
        <dbReference type="ARBA" id="ARBA00022919"/>
    </source>
</evidence>
<dbReference type="AlphaFoldDB" id="A0A5B8W8R4"/>
<dbReference type="KEGG" id="mgk:FSB76_22815"/>
<comment type="similarity">
    <text evidence="1">Belongs to the glycosyl hydrolase 59 family.</text>
</comment>
<reference evidence="9 10" key="1">
    <citation type="journal article" date="2013" name="J. Microbiol.">
        <title>Mucilaginibacter ginsenosidivorax sp. nov., with ginsenoside converting activity isolated from sediment.</title>
        <authorList>
            <person name="Kim J.K."/>
            <person name="Choi T.E."/>
            <person name="Liu Q.M."/>
            <person name="Park H.Y."/>
            <person name="Yi T.H."/>
            <person name="Yoon M.H."/>
            <person name="Kim S.C."/>
            <person name="Im W.T."/>
        </authorList>
    </citation>
    <scope>NUCLEOTIDE SEQUENCE [LARGE SCALE GENOMIC DNA]</scope>
    <source>
        <strain evidence="9 10">KHI28</strain>
    </source>
</reference>
<dbReference type="GO" id="GO:0016020">
    <property type="term" value="C:membrane"/>
    <property type="evidence" value="ECO:0007669"/>
    <property type="project" value="GOC"/>
</dbReference>
<dbReference type="Gene3D" id="2.60.120.560">
    <property type="entry name" value="Exo-inulinase, domain 1"/>
    <property type="match status" value="1"/>
</dbReference>
<feature type="signal peptide" evidence="6">
    <location>
        <begin position="1"/>
        <end position="21"/>
    </location>
</feature>
<dbReference type="GO" id="GO:0004336">
    <property type="term" value="F:galactosylceramidase activity"/>
    <property type="evidence" value="ECO:0007669"/>
    <property type="project" value="UniProtKB-EC"/>
</dbReference>
<accession>A0A5B8W8R4</accession>
<dbReference type="GO" id="GO:0005764">
    <property type="term" value="C:lysosome"/>
    <property type="evidence" value="ECO:0007669"/>
    <property type="project" value="TreeGrafter"/>
</dbReference>
<evidence type="ECO:0000259" key="8">
    <source>
        <dbReference type="Pfam" id="PF21708"/>
    </source>
</evidence>
<keyword evidence="6" id="KW-0732">Signal</keyword>
<organism evidence="9 10">
    <name type="scientific">Mucilaginibacter ginsenosidivorax</name>
    <dbReference type="NCBI Taxonomy" id="862126"/>
    <lineage>
        <taxon>Bacteria</taxon>
        <taxon>Pseudomonadati</taxon>
        <taxon>Bacteroidota</taxon>
        <taxon>Sphingobacteriia</taxon>
        <taxon>Sphingobacteriales</taxon>
        <taxon>Sphingobacteriaceae</taxon>
        <taxon>Mucilaginibacter</taxon>
    </lineage>
</organism>
<feature type="domain" description="Glycosyl hydrolase family 59 C-terminal lectin" evidence="8">
    <location>
        <begin position="483"/>
        <end position="641"/>
    </location>
</feature>
<dbReference type="Pfam" id="PF21708">
    <property type="entry name" value="Glyco_hydro_59_C"/>
    <property type="match status" value="1"/>
</dbReference>
<dbReference type="Proteomes" id="UP000321362">
    <property type="component" value="Chromosome"/>
</dbReference>
<dbReference type="OrthoDB" id="9806701at2"/>
<dbReference type="InterPro" id="IPR049162">
    <property type="entry name" value="GH59_C"/>
</dbReference>
<evidence type="ECO:0000256" key="1">
    <source>
        <dbReference type="ARBA" id="ARBA00005637"/>
    </source>
</evidence>
<sequence>MKKLIICFTTMFLVVVLDSKAQTIISLAANDAGRVFEGIGAVSAGASTRNLVDYPEKQRSEVLDFLFKPKFGAGFQHLKVEIGSGENSTCGSEPSHAVTRAELLNPKPRGYEFWLMAESRKRNPQIILDCLPWAYPNWVDNRFSQASADWIVSFLDVARKNYHLDINWISAGQNEMGTDLNWIAKNLRPTLNAHGFAKVKLQAPDDDSEFWQVFDKLEKNAVYNNLVNAVGYHYVDGREPWDIDQKGGRDATEKAKRSGKPLWASEEWSQSGQEWGGKGTIYLARLMNKLYSRDRITKFEIWCPVDGIYDQIIWANTGALQADEPWSGHYTIWPSVWAVAHTTQFAEPGWVYMDKACGQFDAATWRGSHVALRNPKTGDWSVIIVTGQKQQVKLDIGDGLKKGPVYLWKSTAKEQFIQQKPLQLNNNSVQVELEGDAIYTLTSTTGQTKGSYGAPPESKPFPFPYIENFESYAAGKTPRYFSDQKGTFETCKSPKGGICLAQIVPKQGILWYDNWLLKPHSLFGDLNWKDYAIEGDVLIDGGDVELGGRYADRDKLGIRWILTGDGRWQLNWAYITLASGQIERFEPAAWHHLRLEMKGTQITGFIDGKKLTTIADESHLKGGAFIASTYNRNLFDNIRVEPISGE</sequence>
<feature type="domain" description="Glycosyl hydrolase family 59 catalytic" evidence="7">
    <location>
        <begin position="36"/>
        <end position="344"/>
    </location>
</feature>
<feature type="chain" id="PRO_5022803337" description="galactosylceramidase" evidence="6">
    <location>
        <begin position="22"/>
        <end position="646"/>
    </location>
</feature>
<evidence type="ECO:0000256" key="2">
    <source>
        <dbReference type="ARBA" id="ARBA00012657"/>
    </source>
</evidence>
<evidence type="ECO:0000313" key="10">
    <source>
        <dbReference type="Proteomes" id="UP000321362"/>
    </source>
</evidence>
<evidence type="ECO:0000256" key="6">
    <source>
        <dbReference type="SAM" id="SignalP"/>
    </source>
</evidence>
<evidence type="ECO:0000259" key="7">
    <source>
        <dbReference type="Pfam" id="PF02057"/>
    </source>
</evidence>
<dbReference type="Gene3D" id="3.20.20.80">
    <property type="entry name" value="Glycosidases"/>
    <property type="match status" value="1"/>
</dbReference>
<dbReference type="Gene3D" id="3.20.20.70">
    <property type="entry name" value="Aldolase class I"/>
    <property type="match status" value="1"/>
</dbReference>
<dbReference type="Pfam" id="PF02057">
    <property type="entry name" value="Glyco_hydro_59"/>
    <property type="match status" value="1"/>
</dbReference>
<dbReference type="PANTHER" id="PTHR15172:SF1">
    <property type="entry name" value="GALACTOCEREBROSIDASE"/>
    <property type="match status" value="1"/>
</dbReference>
<dbReference type="GO" id="GO:0006683">
    <property type="term" value="P:galactosylceramide catabolic process"/>
    <property type="evidence" value="ECO:0007669"/>
    <property type="project" value="InterPro"/>
</dbReference>
<dbReference type="SUPFAM" id="SSF51445">
    <property type="entry name" value="(Trans)glycosidases"/>
    <property type="match status" value="1"/>
</dbReference>
<keyword evidence="3" id="KW-0746">Sphingolipid metabolism</keyword>
<gene>
    <name evidence="9" type="ORF">FSB76_22815</name>
</gene>
<keyword evidence="4" id="KW-0442">Lipid degradation</keyword>
<protein>
    <recommendedName>
        <fullName evidence="2">galactosylceramidase</fullName>
        <ecNumber evidence="2">3.2.1.46</ecNumber>
    </recommendedName>
    <alternativeName>
        <fullName evidence="5">Galactosylceramidase</fullName>
    </alternativeName>
</protein>
<keyword evidence="4" id="KW-0443">Lipid metabolism</keyword>